<proteinExistence type="predicted"/>
<evidence type="ECO:0000313" key="2">
    <source>
        <dbReference type="EMBL" id="MVO88089.1"/>
    </source>
</evidence>
<protein>
    <recommendedName>
        <fullName evidence="1">PPM-type phosphatase domain-containing protein</fullName>
    </recommendedName>
</protein>
<keyword evidence="3" id="KW-1185">Reference proteome</keyword>
<dbReference type="RefSeq" id="WP_157167606.1">
    <property type="nucleotide sequence ID" value="NZ_WPNZ01000015.1"/>
</dbReference>
<dbReference type="EMBL" id="WPNZ01000015">
    <property type="protein sequence ID" value="MVO88089.1"/>
    <property type="molecule type" value="Genomic_DNA"/>
</dbReference>
<dbReference type="SUPFAM" id="SSF81606">
    <property type="entry name" value="PP2C-like"/>
    <property type="match status" value="1"/>
</dbReference>
<evidence type="ECO:0000313" key="3">
    <source>
        <dbReference type="Proteomes" id="UP000483802"/>
    </source>
</evidence>
<dbReference type="Pfam" id="PF13672">
    <property type="entry name" value="PP2C_2"/>
    <property type="match status" value="1"/>
</dbReference>
<name>A0A6L6X388_9ACTN</name>
<evidence type="ECO:0000259" key="1">
    <source>
        <dbReference type="Pfam" id="PF13672"/>
    </source>
</evidence>
<sequence length="304" mass="31970">MSDFPAVDAMETPWYEPPLFAGDAEAALPLLAYDGGQTGAVTVRAGAVAAETCRPRDNCNDAFALWSDAVTGICFLAVADGVGRSEDAGRAARAAARVAVTAFRAEWRPAPDPDPSEVRLAERVRGAVADVAATLDAQFRRRAKDGRRERRDGYGDFRTTLVVAALATRVPPGGSVPAVVARVGDSTAWRLRAGTLAPVFPGHADELAPTAALPGNYAALELQALSVGDGEVLALTTDGLARDGRDEHVRAFLGRFWAAPPTPLEFLGSLAVRRNDRNDDRAAAVVWFGHHESWPGASSGSGTG</sequence>
<organism evidence="2 3">
    <name type="scientific">Streptomyces typhae</name>
    <dbReference type="NCBI Taxonomy" id="2681492"/>
    <lineage>
        <taxon>Bacteria</taxon>
        <taxon>Bacillati</taxon>
        <taxon>Actinomycetota</taxon>
        <taxon>Actinomycetes</taxon>
        <taxon>Kitasatosporales</taxon>
        <taxon>Streptomycetaceae</taxon>
        <taxon>Streptomyces</taxon>
    </lineage>
</organism>
<dbReference type="Proteomes" id="UP000483802">
    <property type="component" value="Unassembled WGS sequence"/>
</dbReference>
<dbReference type="InterPro" id="IPR036457">
    <property type="entry name" value="PPM-type-like_dom_sf"/>
</dbReference>
<comment type="caution">
    <text evidence="2">The sequence shown here is derived from an EMBL/GenBank/DDBJ whole genome shotgun (WGS) entry which is preliminary data.</text>
</comment>
<gene>
    <name evidence="2" type="ORF">GPA10_25855</name>
</gene>
<reference evidence="2 3" key="1">
    <citation type="submission" date="2019-11" db="EMBL/GenBank/DDBJ databases">
        <title>Streptomyces typhae sp. nov., a novel endophytic actinomycete isolated from the root of cattail pollen (Typha angustifolia L.).</title>
        <authorList>
            <person name="Peng C."/>
        </authorList>
    </citation>
    <scope>NUCLEOTIDE SEQUENCE [LARGE SCALE GENOMIC DNA]</scope>
    <source>
        <strain evidence="3">p1417</strain>
    </source>
</reference>
<dbReference type="AlphaFoldDB" id="A0A6L6X388"/>
<accession>A0A6L6X388</accession>
<dbReference type="Gene3D" id="3.60.40.10">
    <property type="entry name" value="PPM-type phosphatase domain"/>
    <property type="match status" value="1"/>
</dbReference>
<dbReference type="InterPro" id="IPR001932">
    <property type="entry name" value="PPM-type_phosphatase-like_dom"/>
</dbReference>
<feature type="domain" description="PPM-type phosphatase" evidence="1">
    <location>
        <begin position="58"/>
        <end position="256"/>
    </location>
</feature>